<dbReference type="PANTHER" id="PTHR11076:SF34">
    <property type="entry name" value="PROTEIN UMUC"/>
    <property type="match status" value="1"/>
</dbReference>
<dbReference type="Pfam" id="PF13438">
    <property type="entry name" value="DUF4113"/>
    <property type="match status" value="1"/>
</dbReference>
<dbReference type="InterPro" id="IPR043502">
    <property type="entry name" value="DNA/RNA_pol_sf"/>
</dbReference>
<dbReference type="Gene3D" id="3.30.1490.100">
    <property type="entry name" value="DNA polymerase, Y-family, little finger domain"/>
    <property type="match status" value="1"/>
</dbReference>
<dbReference type="GO" id="GO:0009432">
    <property type="term" value="P:SOS response"/>
    <property type="evidence" value="ECO:0007669"/>
    <property type="project" value="UniProtKB-KW"/>
</dbReference>
<dbReference type="AlphaFoldDB" id="A0A1W6BA52"/>
<dbReference type="InterPro" id="IPR001126">
    <property type="entry name" value="UmuC"/>
</dbReference>
<dbReference type="InterPro" id="IPR036775">
    <property type="entry name" value="DNA_pol_Y-fam_lit_finger_sf"/>
</dbReference>
<accession>A0A1W6BA52</accession>
<dbReference type="Gene3D" id="3.30.70.270">
    <property type="match status" value="1"/>
</dbReference>
<dbReference type="NCBIfam" id="NF002955">
    <property type="entry name" value="PRK03609.1"/>
    <property type="match status" value="1"/>
</dbReference>
<evidence type="ECO:0000313" key="7">
    <source>
        <dbReference type="EMBL" id="ARJ43931.1"/>
    </source>
</evidence>
<dbReference type="PANTHER" id="PTHR11076">
    <property type="entry name" value="DNA REPAIR POLYMERASE UMUC / TRANSFERASE FAMILY MEMBER"/>
    <property type="match status" value="1"/>
</dbReference>
<evidence type="ECO:0000256" key="1">
    <source>
        <dbReference type="ARBA" id="ARBA00010945"/>
    </source>
</evidence>
<dbReference type="EMBL" id="CP019706">
    <property type="protein sequence ID" value="ARJ43931.1"/>
    <property type="molecule type" value="Genomic_DNA"/>
</dbReference>
<dbReference type="GO" id="GO:0003684">
    <property type="term" value="F:damaged DNA binding"/>
    <property type="evidence" value="ECO:0007669"/>
    <property type="project" value="InterPro"/>
</dbReference>
<dbReference type="GO" id="GO:0005829">
    <property type="term" value="C:cytosol"/>
    <property type="evidence" value="ECO:0007669"/>
    <property type="project" value="TreeGrafter"/>
</dbReference>
<dbReference type="SUPFAM" id="SSF56672">
    <property type="entry name" value="DNA/RNA polymerases"/>
    <property type="match status" value="1"/>
</dbReference>
<comment type="similarity">
    <text evidence="1">Belongs to the DNA polymerase type-Y family.</text>
</comment>
<evidence type="ECO:0000256" key="2">
    <source>
        <dbReference type="ARBA" id="ARBA00022763"/>
    </source>
</evidence>
<dbReference type="InterPro" id="IPR025188">
    <property type="entry name" value="DUF4113"/>
</dbReference>
<dbReference type="RefSeq" id="WP_257788819.1">
    <property type="nucleotide sequence ID" value="NZ_CP019706.1"/>
</dbReference>
<dbReference type="CDD" id="cd01700">
    <property type="entry name" value="PolY_Pol_V_umuC"/>
    <property type="match status" value="1"/>
</dbReference>
<evidence type="ECO:0000313" key="8">
    <source>
        <dbReference type="Proteomes" id="UP000192900"/>
    </source>
</evidence>
<dbReference type="InterPro" id="IPR043128">
    <property type="entry name" value="Rev_trsase/Diguanyl_cyclase"/>
</dbReference>
<keyword evidence="4" id="KW-0234">DNA repair</keyword>
<keyword evidence="8" id="KW-1185">Reference proteome</keyword>
<evidence type="ECO:0000259" key="6">
    <source>
        <dbReference type="PROSITE" id="PS50173"/>
    </source>
</evidence>
<keyword evidence="2" id="KW-0227">DNA damage</keyword>
<dbReference type="GO" id="GO:0006281">
    <property type="term" value="P:DNA repair"/>
    <property type="evidence" value="ECO:0007669"/>
    <property type="project" value="UniProtKB-KW"/>
</dbReference>
<evidence type="ECO:0000256" key="4">
    <source>
        <dbReference type="ARBA" id="ARBA00023204"/>
    </source>
</evidence>
<dbReference type="Gene3D" id="1.10.150.20">
    <property type="entry name" value="5' to 3' exonuclease, C-terminal subdomain"/>
    <property type="match status" value="1"/>
</dbReference>
<evidence type="ECO:0000256" key="3">
    <source>
        <dbReference type="ARBA" id="ARBA00023199"/>
    </source>
</evidence>
<feature type="domain" description="UmuC" evidence="6">
    <location>
        <begin position="31"/>
        <end position="151"/>
    </location>
</feature>
<dbReference type="InterPro" id="IPR017961">
    <property type="entry name" value="DNA_pol_Y-fam_little_finger"/>
</dbReference>
<keyword evidence="5" id="KW-0742">SOS response</keyword>
<proteinExistence type="inferred from homology"/>
<dbReference type="PROSITE" id="PS50173">
    <property type="entry name" value="UMUC"/>
    <property type="match status" value="1"/>
</dbReference>
<keyword evidence="3" id="KW-0741">SOS mutagenesis</keyword>
<dbReference type="Proteomes" id="UP000192900">
    <property type="component" value="Chromosome"/>
</dbReference>
<dbReference type="SUPFAM" id="SSF100879">
    <property type="entry name" value="Lesion bypass DNA polymerase (Y-family), little finger domain"/>
    <property type="match status" value="1"/>
</dbReference>
<dbReference type="GO" id="GO:0003887">
    <property type="term" value="F:DNA-directed DNA polymerase activity"/>
    <property type="evidence" value="ECO:0007669"/>
    <property type="project" value="TreeGrafter"/>
</dbReference>
<gene>
    <name evidence="7" type="ORF">B1H58_19010</name>
</gene>
<protein>
    <submittedName>
        <fullName evidence="7">DNA polymerase V subunit UmuC</fullName>
    </submittedName>
</protein>
<sequence length="384" mass="43752">MQICLLRFRGFFRLKVWNVRFSLIADFKIPIISVDFPFHINADMSLRVMTILEEMAPKTEVYSIDESWLFLQGMGKLVCWETYGREIRRRVQRETHLTLGVGIAPTMTLAKLANYAAKRWTKTGGVVVLTDPVRQRKLMALVDVSEVWGVGARLSKHLNAMGIKKALDLATADTHLIRKKFSVVLERTVRELRGEPCLALEEIPSARQQIVCSRSYGVKVTDKDAVRQSICAFAERAAEKLREDRQFCRSVTVFFRTSGYDTAGGYCSRQGAVTCQIPTNDTRDIIKMALSIFEQIWLHGPRYAKAGIILGDFYQNGVAQPGLFDEIKPRVNSEALMRVVDSLNHTRRGTLWFAGQGIQKPWQMKREMLSPAYTTRFSDLPHVR</sequence>
<dbReference type="InterPro" id="IPR050116">
    <property type="entry name" value="DNA_polymerase-Y"/>
</dbReference>
<evidence type="ECO:0000256" key="5">
    <source>
        <dbReference type="ARBA" id="ARBA00023236"/>
    </source>
</evidence>
<dbReference type="Pfam" id="PF11799">
    <property type="entry name" value="IMS_C"/>
    <property type="match status" value="1"/>
</dbReference>
<dbReference type="GO" id="GO:0042276">
    <property type="term" value="P:error-prone translesion synthesis"/>
    <property type="evidence" value="ECO:0007669"/>
    <property type="project" value="TreeGrafter"/>
</dbReference>
<dbReference type="STRING" id="1891675.B1H58_19010"/>
<dbReference type="Pfam" id="PF00817">
    <property type="entry name" value="IMS"/>
    <property type="match status" value="1"/>
</dbReference>
<reference evidence="7 8" key="1">
    <citation type="submission" date="2017-02" db="EMBL/GenBank/DDBJ databases">
        <title>Complete genome sequence of the drought resistance-promoting endophyte Pantoea alhagi LTYR-11Z.</title>
        <authorList>
            <person name="Zhang L."/>
        </authorList>
    </citation>
    <scope>NUCLEOTIDE SEQUENCE [LARGE SCALE GENOMIC DNA]</scope>
    <source>
        <strain evidence="7 8">LTYR-11Z</strain>
    </source>
</reference>
<name>A0A1W6BA52_9GAMM</name>
<dbReference type="KEGG" id="palh:B1H58_19010"/>
<organism evidence="7 8">
    <name type="scientific">Pantoea alhagi</name>
    <dbReference type="NCBI Taxonomy" id="1891675"/>
    <lineage>
        <taxon>Bacteria</taxon>
        <taxon>Pseudomonadati</taxon>
        <taxon>Pseudomonadota</taxon>
        <taxon>Gammaproteobacteria</taxon>
        <taxon>Enterobacterales</taxon>
        <taxon>Erwiniaceae</taxon>
        <taxon>Pantoea</taxon>
    </lineage>
</organism>